<dbReference type="EMBL" id="HBGJ01046699">
    <property type="protein sequence ID" value="CAD9270952.1"/>
    <property type="molecule type" value="Transcribed_RNA"/>
</dbReference>
<dbReference type="AlphaFoldDB" id="A0A7S1Y1D9"/>
<feature type="coiled-coil region" evidence="1">
    <location>
        <begin position="249"/>
        <end position="304"/>
    </location>
</feature>
<reference evidence="3" key="1">
    <citation type="submission" date="2021-01" db="EMBL/GenBank/DDBJ databases">
        <authorList>
            <person name="Corre E."/>
            <person name="Pelletier E."/>
            <person name="Niang G."/>
            <person name="Scheremetjew M."/>
            <person name="Finn R."/>
            <person name="Kale V."/>
            <person name="Holt S."/>
            <person name="Cochrane G."/>
            <person name="Meng A."/>
            <person name="Brown T."/>
            <person name="Cohen L."/>
        </authorList>
    </citation>
    <scope>NUCLEOTIDE SEQUENCE</scope>
    <source>
        <strain evidence="3">CCMP2877</strain>
    </source>
</reference>
<evidence type="ECO:0000256" key="1">
    <source>
        <dbReference type="SAM" id="Coils"/>
    </source>
</evidence>
<protein>
    <submittedName>
        <fullName evidence="3">Uncharacterized protein</fullName>
    </submittedName>
</protein>
<keyword evidence="1" id="KW-0175">Coiled coil</keyword>
<gene>
    <name evidence="3" type="ORF">PPAR1163_LOCUS29391</name>
</gene>
<feature type="coiled-coil region" evidence="1">
    <location>
        <begin position="621"/>
        <end position="648"/>
    </location>
</feature>
<evidence type="ECO:0000256" key="2">
    <source>
        <dbReference type="SAM" id="MobiDB-lite"/>
    </source>
</evidence>
<feature type="compositionally biased region" description="Acidic residues" evidence="2">
    <location>
        <begin position="844"/>
        <end position="859"/>
    </location>
</feature>
<evidence type="ECO:0000313" key="3">
    <source>
        <dbReference type="EMBL" id="CAD9270952.1"/>
    </source>
</evidence>
<feature type="region of interest" description="Disordered" evidence="2">
    <location>
        <begin position="783"/>
        <end position="875"/>
    </location>
</feature>
<feature type="region of interest" description="Disordered" evidence="2">
    <location>
        <begin position="370"/>
        <end position="391"/>
    </location>
</feature>
<organism evidence="3">
    <name type="scientific">Phaeomonas parva</name>
    <dbReference type="NCBI Taxonomy" id="124430"/>
    <lineage>
        <taxon>Eukaryota</taxon>
        <taxon>Sar</taxon>
        <taxon>Stramenopiles</taxon>
        <taxon>Ochrophyta</taxon>
        <taxon>Pinguiophyceae</taxon>
        <taxon>Pinguiochrysidales</taxon>
        <taxon>Pinguiochrysidaceae</taxon>
        <taxon>Phaeomonas</taxon>
    </lineage>
</organism>
<name>A0A7S1Y1D9_9STRA</name>
<accession>A0A7S1Y1D9</accession>
<sequence length="875" mass="93253">MADSEAELQRLRRQRARQEALHRRALHALRARDDEIQRLRQLLSDRQQAFLAARPGPVGAAAVVAAAAPGEAALLAQRNETLQTFLKNLLRQQAGPGLVEPGKDTSPLACHAWWLTLAELRRQQHFAEGAAETGASGGATEAVVDKSHAGAGLGLGTASGVGVAPAEPKAHADLERQVIDRQGVEIAALRQQLLASQLDAREQLDTLGRQLETAVNEVSALQSWKRVRAGAGTIADEEAARTARLFSRRGKAEAALVAAREEVTALRQRLLEAEEQARLQETLREKAEQKRGEAEARLARLQEDTELEAVAASMSRVPGVTPWGVLQASAAWAATSAATGAASSVVGPPKALGLVHTGDAKAAVLGGEASAAAGAEPEQRGGDAVTEEQQRKLRRIEAKRIEDQLLAERGQAEQERHWRRRVVSLQVALEREERSKNDAADENRELKIELEVLRRKISSVRSDHARVAASLPAAAMRAPTPVDDKAPVACAQGVLEALRLVADAFEDAALKDGLDKASRSMRSANLDVYSATMFPWAAASALVGAGGGAGPLAPAADTHRSQGAFVELVKAALQATLRVAHLHDECSNLQFQLALRSGGDADLAAEDPASSHARELDDAAAEAFREALHSLEDELAAVRKQVADERTARQVVHAERDELEKSLRLRTAELLEAEMDRGLPFSAGATGLDGLGGGQPDDFVWELHNARAATVAAEGKATALHNELQVMEARCAALEKAVAQAGTLQSSDVAFRVMARLCDRLQHLMRSTFQENARLRRLPDPGAALAAAAASAPPPPPPPPPPLSRACGRRTRLGPPSSWSRRPSARAPRSSSASEAGAERERQDGDEDDNNDDDDDDDASGNAGSAADDETYAEE</sequence>
<proteinExistence type="predicted"/>
<feature type="coiled-coil region" evidence="1">
    <location>
        <begin position="422"/>
        <end position="463"/>
    </location>
</feature>
<feature type="compositionally biased region" description="Pro residues" evidence="2">
    <location>
        <begin position="792"/>
        <end position="803"/>
    </location>
</feature>
<feature type="compositionally biased region" description="Low complexity" evidence="2">
    <location>
        <begin position="815"/>
        <end position="836"/>
    </location>
</feature>